<proteinExistence type="predicted"/>
<name>A0A7T0LKM7_9ACTO</name>
<reference evidence="2 3" key="1">
    <citation type="submission" date="2020-11" db="EMBL/GenBank/DDBJ databases">
        <title>Actinomyces sp. ZJ750.</title>
        <authorList>
            <person name="Zhou J."/>
        </authorList>
    </citation>
    <scope>NUCLEOTIDE SEQUENCE [LARGE SCALE GENOMIC DNA]</scope>
    <source>
        <strain evidence="2 3">ZJ750</strain>
    </source>
</reference>
<feature type="transmembrane region" description="Helical" evidence="1">
    <location>
        <begin position="31"/>
        <end position="53"/>
    </location>
</feature>
<accession>A0A7T0LKM7</accession>
<dbReference type="RefSeq" id="WP_166856922.1">
    <property type="nucleotide sequence ID" value="NZ_CP063989.1"/>
</dbReference>
<dbReference type="KEGG" id="arep:ID810_00545"/>
<protein>
    <submittedName>
        <fullName evidence="2">Uncharacterized protein</fullName>
    </submittedName>
</protein>
<evidence type="ECO:0000256" key="1">
    <source>
        <dbReference type="SAM" id="Phobius"/>
    </source>
</evidence>
<evidence type="ECO:0000313" key="2">
    <source>
        <dbReference type="EMBL" id="QPL05524.1"/>
    </source>
</evidence>
<evidence type="ECO:0000313" key="3">
    <source>
        <dbReference type="Proteomes" id="UP000594637"/>
    </source>
</evidence>
<keyword evidence="1" id="KW-0812">Transmembrane</keyword>
<sequence>MDKGTTTIVLAAGGAFAAVAALDCLDDGHVTAGVALAVMAALGAAGLAAHLVLQHRGAR</sequence>
<dbReference type="AlphaFoldDB" id="A0A7T0LKM7"/>
<keyword evidence="3" id="KW-1185">Reference proteome</keyword>
<keyword evidence="1" id="KW-1133">Transmembrane helix</keyword>
<dbReference type="Proteomes" id="UP000594637">
    <property type="component" value="Chromosome"/>
</dbReference>
<keyword evidence="1" id="KW-0472">Membrane</keyword>
<dbReference type="EMBL" id="CP063989">
    <property type="protein sequence ID" value="QPL05524.1"/>
    <property type="molecule type" value="Genomic_DNA"/>
</dbReference>
<organism evidence="2 3">
    <name type="scientific">Actinomyces respiraculi</name>
    <dbReference type="NCBI Taxonomy" id="2744574"/>
    <lineage>
        <taxon>Bacteria</taxon>
        <taxon>Bacillati</taxon>
        <taxon>Actinomycetota</taxon>
        <taxon>Actinomycetes</taxon>
        <taxon>Actinomycetales</taxon>
        <taxon>Actinomycetaceae</taxon>
        <taxon>Actinomyces</taxon>
    </lineage>
</organism>
<gene>
    <name evidence="2" type="ORF">ID810_00545</name>
</gene>